<dbReference type="PRINTS" id="PR00111">
    <property type="entry name" value="ABHYDROLASE"/>
</dbReference>
<dbReference type="SUPFAM" id="SSF53474">
    <property type="entry name" value="alpha/beta-Hydrolases"/>
    <property type="match status" value="1"/>
</dbReference>
<comment type="caution">
    <text evidence="2">The sequence shown here is derived from an EMBL/GenBank/DDBJ whole genome shotgun (WGS) entry which is preliminary data.</text>
</comment>
<evidence type="ECO:0000313" key="3">
    <source>
        <dbReference type="Proteomes" id="UP001596432"/>
    </source>
</evidence>
<dbReference type="InterPro" id="IPR000073">
    <property type="entry name" value="AB_hydrolase_1"/>
</dbReference>
<keyword evidence="2" id="KW-0378">Hydrolase</keyword>
<dbReference type="InterPro" id="IPR050266">
    <property type="entry name" value="AB_hydrolase_sf"/>
</dbReference>
<dbReference type="GeneID" id="78822483"/>
<gene>
    <name evidence="2" type="ORF">ACFQMA_20215</name>
</gene>
<proteinExistence type="predicted"/>
<evidence type="ECO:0000313" key="2">
    <source>
        <dbReference type="EMBL" id="MFC7142149.1"/>
    </source>
</evidence>
<evidence type="ECO:0000259" key="1">
    <source>
        <dbReference type="Pfam" id="PF12697"/>
    </source>
</evidence>
<dbReference type="EMBL" id="JBHTAS010000001">
    <property type="protein sequence ID" value="MFC7142149.1"/>
    <property type="molecule type" value="Genomic_DNA"/>
</dbReference>
<dbReference type="Gene3D" id="3.40.50.1820">
    <property type="entry name" value="alpha/beta hydrolase"/>
    <property type="match status" value="1"/>
</dbReference>
<dbReference type="PANTHER" id="PTHR43798">
    <property type="entry name" value="MONOACYLGLYCEROL LIPASE"/>
    <property type="match status" value="1"/>
</dbReference>
<organism evidence="2 3">
    <name type="scientific">Halosimplex aquaticum</name>
    <dbReference type="NCBI Taxonomy" id="3026162"/>
    <lineage>
        <taxon>Archaea</taxon>
        <taxon>Methanobacteriati</taxon>
        <taxon>Methanobacteriota</taxon>
        <taxon>Stenosarchaea group</taxon>
        <taxon>Halobacteria</taxon>
        <taxon>Halobacteriales</taxon>
        <taxon>Haloarculaceae</taxon>
        <taxon>Halosimplex</taxon>
    </lineage>
</organism>
<dbReference type="RefSeq" id="WP_274323220.1">
    <property type="nucleotide sequence ID" value="NZ_CP118158.1"/>
</dbReference>
<dbReference type="AlphaFoldDB" id="A0ABD5YCV0"/>
<reference evidence="2 3" key="1">
    <citation type="journal article" date="2019" name="Int. J. Syst. Evol. Microbiol.">
        <title>The Global Catalogue of Microorganisms (GCM) 10K type strain sequencing project: providing services to taxonomists for standard genome sequencing and annotation.</title>
        <authorList>
            <consortium name="The Broad Institute Genomics Platform"/>
            <consortium name="The Broad Institute Genome Sequencing Center for Infectious Disease"/>
            <person name="Wu L."/>
            <person name="Ma J."/>
        </authorList>
    </citation>
    <scope>NUCLEOTIDE SEQUENCE [LARGE SCALE GENOMIC DNA]</scope>
    <source>
        <strain evidence="2 3">XZYJT29</strain>
    </source>
</reference>
<protein>
    <submittedName>
        <fullName evidence="2">Alpha/beta fold hydrolase</fullName>
    </submittedName>
</protein>
<dbReference type="Pfam" id="PF12697">
    <property type="entry name" value="Abhydrolase_6"/>
    <property type="match status" value="1"/>
</dbReference>
<dbReference type="GO" id="GO:0016787">
    <property type="term" value="F:hydrolase activity"/>
    <property type="evidence" value="ECO:0007669"/>
    <property type="project" value="UniProtKB-KW"/>
</dbReference>
<name>A0ABD5YCV0_9EURY</name>
<dbReference type="InterPro" id="IPR029058">
    <property type="entry name" value="AB_hydrolase_fold"/>
</dbReference>
<keyword evidence="3" id="KW-1185">Reference proteome</keyword>
<dbReference type="Proteomes" id="UP001596432">
    <property type="component" value="Unassembled WGS sequence"/>
</dbReference>
<accession>A0ABD5YCV0</accession>
<sequence>MSRTGSEIGGVDVAGPADAAEILFVHGTIFNRTMWAPQRDALAERFRVITPDLPGHGSRTDETFRMGEALLTIDDVVESMTDGSVHLVGLSLGGYVATEYARRYPENVDDLVLSGSSANPVGLLGTLSRLVGKATILASKTGLAERATDWLAERYVRSRDLRPEHEEEIVDAGFDLRPFGEAGVEIADEDFRSALASFPGRTLVCNGQWDLLMRLGERDHVEAARDASLAVVEGAGHACNLDRPDEYTDTVDWFVDRAVDVSAAD</sequence>
<feature type="domain" description="AB hydrolase-1" evidence="1">
    <location>
        <begin position="22"/>
        <end position="249"/>
    </location>
</feature>